<gene>
    <name evidence="1" type="ORF">CBR_g88569</name>
</gene>
<accession>A0A388KB52</accession>
<proteinExistence type="predicted"/>
<evidence type="ECO:0000313" key="2">
    <source>
        <dbReference type="Proteomes" id="UP000265515"/>
    </source>
</evidence>
<dbReference type="AlphaFoldDB" id="A0A388KB52"/>
<dbReference type="Gramene" id="GBG67280">
    <property type="protein sequence ID" value="GBG67280"/>
    <property type="gene ID" value="CBR_g88569"/>
</dbReference>
<reference evidence="1 2" key="1">
    <citation type="journal article" date="2018" name="Cell">
        <title>The Chara Genome: Secondary Complexity and Implications for Plant Terrestrialization.</title>
        <authorList>
            <person name="Nishiyama T."/>
            <person name="Sakayama H."/>
            <person name="Vries J.D."/>
            <person name="Buschmann H."/>
            <person name="Saint-Marcoux D."/>
            <person name="Ullrich K.K."/>
            <person name="Haas F.B."/>
            <person name="Vanderstraeten L."/>
            <person name="Becker D."/>
            <person name="Lang D."/>
            <person name="Vosolsobe S."/>
            <person name="Rombauts S."/>
            <person name="Wilhelmsson P.K.I."/>
            <person name="Janitza P."/>
            <person name="Kern R."/>
            <person name="Heyl A."/>
            <person name="Rumpler F."/>
            <person name="Villalobos L.I.A.C."/>
            <person name="Clay J.M."/>
            <person name="Skokan R."/>
            <person name="Toyoda A."/>
            <person name="Suzuki Y."/>
            <person name="Kagoshima H."/>
            <person name="Schijlen E."/>
            <person name="Tajeshwar N."/>
            <person name="Catarino B."/>
            <person name="Hetherington A.J."/>
            <person name="Saltykova A."/>
            <person name="Bonnot C."/>
            <person name="Breuninger H."/>
            <person name="Symeonidi A."/>
            <person name="Radhakrishnan G.V."/>
            <person name="Van Nieuwerburgh F."/>
            <person name="Deforce D."/>
            <person name="Chang C."/>
            <person name="Karol K.G."/>
            <person name="Hedrich R."/>
            <person name="Ulvskov P."/>
            <person name="Glockner G."/>
            <person name="Delwiche C.F."/>
            <person name="Petrasek J."/>
            <person name="Van de Peer Y."/>
            <person name="Friml J."/>
            <person name="Beilby M."/>
            <person name="Dolan L."/>
            <person name="Kohara Y."/>
            <person name="Sugano S."/>
            <person name="Fujiyama A."/>
            <person name="Delaux P.-M."/>
            <person name="Quint M."/>
            <person name="TheiBen G."/>
            <person name="Hagemann M."/>
            <person name="Harholt J."/>
            <person name="Dunand C."/>
            <person name="Zachgo S."/>
            <person name="Langdale J."/>
            <person name="Maumus F."/>
            <person name="Straeten D.V.D."/>
            <person name="Gould S.B."/>
            <person name="Rensing S.A."/>
        </authorList>
    </citation>
    <scope>NUCLEOTIDE SEQUENCE [LARGE SCALE GENOMIC DNA]</scope>
    <source>
        <strain evidence="1 2">S276</strain>
    </source>
</reference>
<dbReference type="EMBL" id="BFEA01000085">
    <property type="protein sequence ID" value="GBG67280.1"/>
    <property type="molecule type" value="Genomic_DNA"/>
</dbReference>
<keyword evidence="2" id="KW-1185">Reference proteome</keyword>
<sequence>MYTRIGPERSVRGMKTFLRSAFVSGWCVCAMWRNTCTCAGLSNSFRLSVEGWMGERWWSQIRMGAAMAGVCIRDPDDVVSAEA</sequence>
<protein>
    <submittedName>
        <fullName evidence="1">Uncharacterized protein</fullName>
    </submittedName>
</protein>
<comment type="caution">
    <text evidence="1">The sequence shown here is derived from an EMBL/GenBank/DDBJ whole genome shotgun (WGS) entry which is preliminary data.</text>
</comment>
<evidence type="ECO:0000313" key="1">
    <source>
        <dbReference type="EMBL" id="GBG67280.1"/>
    </source>
</evidence>
<organism evidence="1 2">
    <name type="scientific">Chara braunii</name>
    <name type="common">Braun's stonewort</name>
    <dbReference type="NCBI Taxonomy" id="69332"/>
    <lineage>
        <taxon>Eukaryota</taxon>
        <taxon>Viridiplantae</taxon>
        <taxon>Streptophyta</taxon>
        <taxon>Charophyceae</taxon>
        <taxon>Charales</taxon>
        <taxon>Characeae</taxon>
        <taxon>Chara</taxon>
    </lineage>
</organism>
<name>A0A388KB52_CHABU</name>
<dbReference type="Proteomes" id="UP000265515">
    <property type="component" value="Unassembled WGS sequence"/>
</dbReference>